<feature type="region of interest" description="Disordered" evidence="1">
    <location>
        <begin position="1"/>
        <end position="38"/>
    </location>
</feature>
<dbReference type="OrthoDB" id="45256at2759"/>
<evidence type="ECO:0000256" key="1">
    <source>
        <dbReference type="SAM" id="MobiDB-lite"/>
    </source>
</evidence>
<dbReference type="GO" id="GO:0005737">
    <property type="term" value="C:cytoplasm"/>
    <property type="evidence" value="ECO:0007669"/>
    <property type="project" value="TreeGrafter"/>
</dbReference>
<dbReference type="InParanoid" id="A0A1Y1X8F5"/>
<dbReference type="PANTHER" id="PTHR31811">
    <property type="entry name" value="TRNA A64-2'-O-RIBOSYLPHOSPHATE TRANSFERASE"/>
    <property type="match status" value="1"/>
</dbReference>
<dbReference type="EMBL" id="MCFE01000683">
    <property type="protein sequence ID" value="ORX82041.1"/>
    <property type="molecule type" value="Genomic_DNA"/>
</dbReference>
<evidence type="ECO:0000313" key="4">
    <source>
        <dbReference type="EMBL" id="ORX82041.1"/>
    </source>
</evidence>
<dbReference type="InterPro" id="IPR033421">
    <property type="entry name" value="Rit1_DUSP-like"/>
</dbReference>
<accession>A0A1Y1X8F5</accession>
<feature type="domain" description="Rit1 DUSP-like" evidence="2">
    <location>
        <begin position="399"/>
        <end position="507"/>
    </location>
</feature>
<dbReference type="Pfam" id="PF04179">
    <property type="entry name" value="Init_tRNA_PT"/>
    <property type="match status" value="1"/>
</dbReference>
<dbReference type="AlphaFoldDB" id="A0A1Y1X8F5"/>
<gene>
    <name evidence="4" type="ORF">K493DRAFT_241247</name>
</gene>
<evidence type="ECO:0000313" key="5">
    <source>
        <dbReference type="Proteomes" id="UP000193498"/>
    </source>
</evidence>
<evidence type="ECO:0000259" key="3">
    <source>
        <dbReference type="Pfam" id="PF17184"/>
    </source>
</evidence>
<comment type="caution">
    <text evidence="4">The sequence shown here is derived from an EMBL/GenBank/DDBJ whole genome shotgun (WGS) entry which is preliminary data.</text>
</comment>
<dbReference type="GO" id="GO:0019988">
    <property type="term" value="P:charged-tRNA amino acid modification"/>
    <property type="evidence" value="ECO:0007669"/>
    <property type="project" value="InterPro"/>
</dbReference>
<feature type="compositionally biased region" description="Polar residues" evidence="1">
    <location>
        <begin position="22"/>
        <end position="32"/>
    </location>
</feature>
<dbReference type="SUPFAM" id="SSF52799">
    <property type="entry name" value="(Phosphotyrosine protein) phosphatases II"/>
    <property type="match status" value="1"/>
</dbReference>
<dbReference type="InterPro" id="IPR029021">
    <property type="entry name" value="Prot-tyrosine_phosphatase-like"/>
</dbReference>
<evidence type="ECO:0000259" key="2">
    <source>
        <dbReference type="Pfam" id="PF04179"/>
    </source>
</evidence>
<dbReference type="PANTHER" id="PTHR31811:SF0">
    <property type="entry name" value="TRNA A64-2'-O-RIBOSYLPHOSPHATE TRANSFERASE"/>
    <property type="match status" value="1"/>
</dbReference>
<protein>
    <submittedName>
        <fullName evidence="4">Initiator tRNA phosphoribosyl transferase</fullName>
    </submittedName>
</protein>
<dbReference type="Pfam" id="PF17184">
    <property type="entry name" value="Rit1_C"/>
    <property type="match status" value="1"/>
</dbReference>
<keyword evidence="4" id="KW-0808">Transferase</keyword>
<organism evidence="4 5">
    <name type="scientific">Basidiobolus meristosporus CBS 931.73</name>
    <dbReference type="NCBI Taxonomy" id="1314790"/>
    <lineage>
        <taxon>Eukaryota</taxon>
        <taxon>Fungi</taxon>
        <taxon>Fungi incertae sedis</taxon>
        <taxon>Zoopagomycota</taxon>
        <taxon>Entomophthoromycotina</taxon>
        <taxon>Basidiobolomycetes</taxon>
        <taxon>Basidiobolales</taxon>
        <taxon>Basidiobolaceae</taxon>
        <taxon>Basidiobolus</taxon>
    </lineage>
</organism>
<keyword evidence="5" id="KW-1185">Reference proteome</keyword>
<sequence length="511" mass="57964">MSFFRSVNSDSEETCSDIEDSPSYSDSETEPQSVEFEDDSQLLSEVTFDLPDRHSILEELRKDNKNVYNRLKSVLTDAEFVEKVAEAFPKLPLVANERCGTWYVRPQKLYYQTVYFKSTDGHTGKWNFNLRRMNLHLLDIIEKHNGCILVDSTRRGKRVPDSLSKTVPIWCCVVNNAIHRWRQEQLMNGGPDSREVPSDWDLEFHSLPSVISASEHSQICERIPSFVDKLMVVPTPLRPLWFTPQSQIPANPWVESETFHPVLCLSASRQIKSAMEPQPGYMYIQGAADDHECWAMGLTPSLFWEHHEEILTDGAATCERRVQEIVASAKNTLNNEGEQWLNKAGKPIQPPYDFIKGTVIAIGSRTSGRPPQCWSAFNSIINCCELEYTENLDATHQNTYLHLNIPEGKKGQATLLELIPKALEFAKQKLAENQSILVHCAQGKDRSVGIALAIMVHYYDRAGNVVLEGVPKSQVTKELIQRKLLQIIESHPTASPSRATLKKINTFFMCS</sequence>
<dbReference type="PIRSF" id="PIRSF007747">
    <property type="entry name" value="Ribosyl_Ptfrase"/>
    <property type="match status" value="1"/>
</dbReference>
<feature type="compositionally biased region" description="Acidic residues" evidence="1">
    <location>
        <begin position="10"/>
        <end position="20"/>
    </location>
</feature>
<dbReference type="Gene3D" id="3.90.190.10">
    <property type="entry name" value="Protein tyrosine phosphatase superfamily"/>
    <property type="match status" value="1"/>
</dbReference>
<proteinExistence type="predicted"/>
<dbReference type="Proteomes" id="UP000193498">
    <property type="component" value="Unassembled WGS sequence"/>
</dbReference>
<dbReference type="GO" id="GO:0043399">
    <property type="term" value="F:tRNA adenosine(64)-2'-O-ribosylphosphate transferase activity"/>
    <property type="evidence" value="ECO:0007669"/>
    <property type="project" value="InterPro"/>
</dbReference>
<dbReference type="InterPro" id="IPR007306">
    <property type="entry name" value="Rit1"/>
</dbReference>
<feature type="domain" description="Rit1 N-terminal" evidence="3">
    <location>
        <begin position="60"/>
        <end position="326"/>
    </location>
</feature>
<reference evidence="4 5" key="1">
    <citation type="submission" date="2016-07" db="EMBL/GenBank/DDBJ databases">
        <title>Pervasive Adenine N6-methylation of Active Genes in Fungi.</title>
        <authorList>
            <consortium name="DOE Joint Genome Institute"/>
            <person name="Mondo S.J."/>
            <person name="Dannebaum R.O."/>
            <person name="Kuo R.C."/>
            <person name="Labutti K."/>
            <person name="Haridas S."/>
            <person name="Kuo A."/>
            <person name="Salamov A."/>
            <person name="Ahrendt S.R."/>
            <person name="Lipzen A."/>
            <person name="Sullivan W."/>
            <person name="Andreopoulos W.B."/>
            <person name="Clum A."/>
            <person name="Lindquist E."/>
            <person name="Daum C."/>
            <person name="Ramamoorthy G.K."/>
            <person name="Gryganskyi A."/>
            <person name="Culley D."/>
            <person name="Magnuson J.K."/>
            <person name="James T.Y."/>
            <person name="O'Malley M.A."/>
            <person name="Stajich J.E."/>
            <person name="Spatafora J.W."/>
            <person name="Visel A."/>
            <person name="Grigoriev I.V."/>
        </authorList>
    </citation>
    <scope>NUCLEOTIDE SEQUENCE [LARGE SCALE GENOMIC DNA]</scope>
    <source>
        <strain evidence="4 5">CBS 931.73</strain>
    </source>
</reference>
<dbReference type="InterPro" id="IPR033449">
    <property type="entry name" value="Rit1_N"/>
</dbReference>
<name>A0A1Y1X8F5_9FUNG</name>
<dbReference type="FunCoup" id="A0A1Y1X8F5">
    <property type="interactions" value="58"/>
</dbReference>